<keyword evidence="1 2" id="KW-0315">Glutamine amidotransferase</keyword>
<evidence type="ECO:0000313" key="2">
    <source>
        <dbReference type="EMBL" id="RSX50256.1"/>
    </source>
</evidence>
<name>A0A430FBN7_9BIFI</name>
<protein>
    <submittedName>
        <fullName evidence="2">Glutamine amidotransferase</fullName>
    </submittedName>
</protein>
<keyword evidence="3" id="KW-1185">Reference proteome</keyword>
<dbReference type="EMBL" id="QXGJ01000009">
    <property type="protein sequence ID" value="RSX50256.1"/>
    <property type="molecule type" value="Genomic_DNA"/>
</dbReference>
<dbReference type="InterPro" id="IPR026869">
    <property type="entry name" value="EgtC-like"/>
</dbReference>
<dbReference type="Proteomes" id="UP000288607">
    <property type="component" value="Unassembled WGS sequence"/>
</dbReference>
<dbReference type="PANTHER" id="PTHR42824:SF1">
    <property type="entry name" value="GLUTAMINE AMIDOTRANSFERASE YAFJ-RELATED"/>
    <property type="match status" value="1"/>
</dbReference>
<dbReference type="RefSeq" id="WP_126030601.1">
    <property type="nucleotide sequence ID" value="NZ_QXGJ01000009.1"/>
</dbReference>
<proteinExistence type="predicted"/>
<dbReference type="OrthoDB" id="1094040at2"/>
<dbReference type="InterPro" id="IPR029055">
    <property type="entry name" value="Ntn_hydrolases_N"/>
</dbReference>
<evidence type="ECO:0000256" key="1">
    <source>
        <dbReference type="ARBA" id="ARBA00022962"/>
    </source>
</evidence>
<dbReference type="GO" id="GO:0016740">
    <property type="term" value="F:transferase activity"/>
    <property type="evidence" value="ECO:0007669"/>
    <property type="project" value="UniProtKB-KW"/>
</dbReference>
<sequence length="209" mass="23206">MCVIVTARPGHMPDPVSLALMSDANPDGAGIAWHDGHRLHVHRHPDNHQLLAYIHANWQSIENGAALIHFRLATHGAVCLENTHPFPYRLPNGETGWMAHNGIAHAYTHGPYDSDSRNAIDAWQNGETDLADGVNGKFALITSQGEIRWLTGEQALTDGVSVSNTWWMDPAEWTLPYELGYQTALEDLEANGYDHDDLYAQTGIPDWRP</sequence>
<keyword evidence="2" id="KW-0808">Transferase</keyword>
<dbReference type="Gene3D" id="3.60.20.10">
    <property type="entry name" value="Glutamine Phosphoribosylpyrophosphate, subunit 1, domain 1"/>
    <property type="match status" value="1"/>
</dbReference>
<reference evidence="2 3" key="1">
    <citation type="submission" date="2018-09" db="EMBL/GenBank/DDBJ databases">
        <title>Characterization of the phylogenetic diversity of five novel species belonging to the genus Bifidobacterium.</title>
        <authorList>
            <person name="Lugli G.A."/>
            <person name="Duranti S."/>
            <person name="Milani C."/>
        </authorList>
    </citation>
    <scope>NUCLEOTIDE SEQUENCE [LARGE SCALE GENOMIC DNA]</scope>
    <source>
        <strain evidence="2 3">2028B</strain>
    </source>
</reference>
<evidence type="ECO:0000313" key="3">
    <source>
        <dbReference type="Proteomes" id="UP000288607"/>
    </source>
</evidence>
<accession>A0A430FBN7</accession>
<comment type="caution">
    <text evidence="2">The sequence shown here is derived from an EMBL/GenBank/DDBJ whole genome shotgun (WGS) entry which is preliminary data.</text>
</comment>
<dbReference type="AlphaFoldDB" id="A0A430FBN7"/>
<dbReference type="PANTHER" id="PTHR42824">
    <property type="entry name" value="GLUTAMINE AMIDOTRANSFERASE"/>
    <property type="match status" value="1"/>
</dbReference>
<dbReference type="Pfam" id="PF13230">
    <property type="entry name" value="GATase_4"/>
    <property type="match status" value="1"/>
</dbReference>
<organism evidence="2 3">
    <name type="scientific">Bifidobacterium callimiconis</name>
    <dbReference type="NCBI Taxonomy" id="2306973"/>
    <lineage>
        <taxon>Bacteria</taxon>
        <taxon>Bacillati</taxon>
        <taxon>Actinomycetota</taxon>
        <taxon>Actinomycetes</taxon>
        <taxon>Bifidobacteriales</taxon>
        <taxon>Bifidobacteriaceae</taxon>
        <taxon>Bifidobacterium</taxon>
    </lineage>
</organism>
<dbReference type="SUPFAM" id="SSF56235">
    <property type="entry name" value="N-terminal nucleophile aminohydrolases (Ntn hydrolases)"/>
    <property type="match status" value="1"/>
</dbReference>
<gene>
    <name evidence="2" type="ORF">D2E23_1804</name>
</gene>